<organism evidence="3 4">
    <name type="scientific">Marchantia polymorpha subsp. ruderalis</name>
    <dbReference type="NCBI Taxonomy" id="1480154"/>
    <lineage>
        <taxon>Eukaryota</taxon>
        <taxon>Viridiplantae</taxon>
        <taxon>Streptophyta</taxon>
        <taxon>Embryophyta</taxon>
        <taxon>Marchantiophyta</taxon>
        <taxon>Marchantiopsida</taxon>
        <taxon>Marchantiidae</taxon>
        <taxon>Marchantiales</taxon>
        <taxon>Marchantiaceae</taxon>
        <taxon>Marchantia</taxon>
    </lineage>
</organism>
<dbReference type="AlphaFoldDB" id="A0A176WL09"/>
<evidence type="ECO:0000256" key="1">
    <source>
        <dbReference type="SAM" id="MobiDB-lite"/>
    </source>
</evidence>
<feature type="compositionally biased region" description="Low complexity" evidence="1">
    <location>
        <begin position="226"/>
        <end position="240"/>
    </location>
</feature>
<protein>
    <submittedName>
        <fullName evidence="3">Uncharacterized protein</fullName>
    </submittedName>
</protein>
<keyword evidence="2" id="KW-1133">Transmembrane helix</keyword>
<feature type="compositionally biased region" description="Basic and acidic residues" evidence="1">
    <location>
        <begin position="201"/>
        <end position="211"/>
    </location>
</feature>
<dbReference type="Proteomes" id="UP000077202">
    <property type="component" value="Unassembled WGS sequence"/>
</dbReference>
<comment type="caution">
    <text evidence="3">The sequence shown here is derived from an EMBL/GenBank/DDBJ whole genome shotgun (WGS) entry which is preliminary data.</text>
</comment>
<feature type="compositionally biased region" description="Low complexity" evidence="1">
    <location>
        <begin position="254"/>
        <end position="263"/>
    </location>
</feature>
<evidence type="ECO:0000256" key="2">
    <source>
        <dbReference type="SAM" id="Phobius"/>
    </source>
</evidence>
<feature type="compositionally biased region" description="Basic and acidic residues" evidence="1">
    <location>
        <begin position="137"/>
        <end position="154"/>
    </location>
</feature>
<feature type="compositionally biased region" description="Basic and acidic residues" evidence="1">
    <location>
        <begin position="23"/>
        <end position="38"/>
    </location>
</feature>
<proteinExistence type="predicted"/>
<evidence type="ECO:0000313" key="3">
    <source>
        <dbReference type="EMBL" id="OAE33850.1"/>
    </source>
</evidence>
<feature type="transmembrane region" description="Helical" evidence="2">
    <location>
        <begin position="164"/>
        <end position="187"/>
    </location>
</feature>
<feature type="compositionally biased region" description="Basic and acidic residues" evidence="1">
    <location>
        <begin position="241"/>
        <end position="252"/>
    </location>
</feature>
<dbReference type="EMBL" id="LVLJ01000491">
    <property type="protein sequence ID" value="OAE33850.1"/>
    <property type="molecule type" value="Genomic_DNA"/>
</dbReference>
<feature type="compositionally biased region" description="Basic residues" evidence="1">
    <location>
        <begin position="212"/>
        <end position="222"/>
    </location>
</feature>
<keyword evidence="2" id="KW-0472">Membrane</keyword>
<evidence type="ECO:0000313" key="4">
    <source>
        <dbReference type="Proteomes" id="UP000077202"/>
    </source>
</evidence>
<sequence length="263" mass="30123">MERIQSTLLKREIVRQLQSDNTDEGRREEIETGGEKGEIAVLRSRSSTSALNSTTHPALMNVSQEGRKEYEHRFLFPVIKGNKAQRPGQARKGQAKGKAKPSHATPRQAEQRREERRGKERREEKRREESTAEQQQAEEKERKQRSENMEKAEVRRKCRCADMILPLLLLLSPLSSPLCWLLILQIFRGCVVCVKKKERWKEGRKEGMEGRKGRRKEGRKKRNSDGMGEATGMATGMTGEPGRKEGRKEGRRGGSSSSSRREQ</sequence>
<gene>
    <name evidence="3" type="ORF">AXG93_3559s1180</name>
</gene>
<keyword evidence="2" id="KW-0812">Transmembrane</keyword>
<name>A0A176WL09_MARPO</name>
<keyword evidence="4" id="KW-1185">Reference proteome</keyword>
<feature type="compositionally biased region" description="Basic and acidic residues" evidence="1">
    <location>
        <begin position="109"/>
        <end position="130"/>
    </location>
</feature>
<accession>A0A176WL09</accession>
<feature type="region of interest" description="Disordered" evidence="1">
    <location>
        <begin position="201"/>
        <end position="263"/>
    </location>
</feature>
<feature type="region of interest" description="Disordered" evidence="1">
    <location>
        <begin position="78"/>
        <end position="154"/>
    </location>
</feature>
<feature type="region of interest" description="Disordered" evidence="1">
    <location>
        <begin position="15"/>
        <end position="63"/>
    </location>
</feature>
<feature type="compositionally biased region" description="Polar residues" evidence="1">
    <location>
        <begin position="44"/>
        <end position="63"/>
    </location>
</feature>
<reference evidence="3" key="1">
    <citation type="submission" date="2016-03" db="EMBL/GenBank/DDBJ databases">
        <title>Mechanisms controlling the formation of the plant cell surface in tip-growing cells are functionally conserved among land plants.</title>
        <authorList>
            <person name="Honkanen S."/>
            <person name="Jones V.A."/>
            <person name="Morieri G."/>
            <person name="Champion C."/>
            <person name="Hetherington A.J."/>
            <person name="Kelly S."/>
            <person name="Saint-Marcoux D."/>
            <person name="Proust H."/>
            <person name="Prescott H."/>
            <person name="Dolan L."/>
        </authorList>
    </citation>
    <scope>NUCLEOTIDE SEQUENCE [LARGE SCALE GENOMIC DNA]</scope>
    <source>
        <tissue evidence="3">Whole gametophyte</tissue>
    </source>
</reference>